<dbReference type="GO" id="GO:0020037">
    <property type="term" value="F:heme binding"/>
    <property type="evidence" value="ECO:0007669"/>
    <property type="project" value="InterPro"/>
</dbReference>
<dbReference type="GO" id="GO:0009055">
    <property type="term" value="F:electron transfer activity"/>
    <property type="evidence" value="ECO:0007669"/>
    <property type="project" value="InterPro"/>
</dbReference>
<dbReference type="RefSeq" id="WP_093743671.1">
    <property type="nucleotide sequence ID" value="NZ_FNBP01000010.1"/>
</dbReference>
<proteinExistence type="predicted"/>
<evidence type="ECO:0000259" key="5">
    <source>
        <dbReference type="PROSITE" id="PS51007"/>
    </source>
</evidence>
<feature type="domain" description="Cytochrome c" evidence="5">
    <location>
        <begin position="50"/>
        <end position="136"/>
    </location>
</feature>
<keyword evidence="3 4" id="KW-0408">Iron</keyword>
<sequence>MQKTIGIAAVAAVALVAGYIWWGSAEDEAAAPVAEGAAMVAVTLPETLSEQAQLGQRAFEAKCSACHGDNAAGREGNGPPLIHKIYEPSHHGDGAFMVAASNGVRQHHWSFGNMPPVEGITPAEVKAIVTYVREVQRANGID</sequence>
<dbReference type="PROSITE" id="PS51007">
    <property type="entry name" value="CYTC"/>
    <property type="match status" value="1"/>
</dbReference>
<dbReference type="Gene3D" id="1.10.760.10">
    <property type="entry name" value="Cytochrome c-like domain"/>
    <property type="match status" value="1"/>
</dbReference>
<dbReference type="EMBL" id="FNBP01000010">
    <property type="protein sequence ID" value="SDG69231.1"/>
    <property type="molecule type" value="Genomic_DNA"/>
</dbReference>
<keyword evidence="1 4" id="KW-0349">Heme</keyword>
<keyword evidence="7" id="KW-1185">Reference proteome</keyword>
<dbReference type="STRING" id="218672.SAMN04489759_110118"/>
<dbReference type="SUPFAM" id="SSF46626">
    <property type="entry name" value="Cytochrome c"/>
    <property type="match status" value="1"/>
</dbReference>
<dbReference type="Proteomes" id="UP000199399">
    <property type="component" value="Unassembled WGS sequence"/>
</dbReference>
<accession>A0A1G7WBD0</accession>
<evidence type="ECO:0000313" key="7">
    <source>
        <dbReference type="Proteomes" id="UP000199399"/>
    </source>
</evidence>
<organism evidence="6 7">
    <name type="scientific">Sulfitobacter delicatus</name>
    <dbReference type="NCBI Taxonomy" id="218672"/>
    <lineage>
        <taxon>Bacteria</taxon>
        <taxon>Pseudomonadati</taxon>
        <taxon>Pseudomonadota</taxon>
        <taxon>Alphaproteobacteria</taxon>
        <taxon>Rhodobacterales</taxon>
        <taxon>Roseobacteraceae</taxon>
        <taxon>Sulfitobacter</taxon>
    </lineage>
</organism>
<evidence type="ECO:0000256" key="1">
    <source>
        <dbReference type="ARBA" id="ARBA00022617"/>
    </source>
</evidence>
<evidence type="ECO:0000256" key="4">
    <source>
        <dbReference type="PROSITE-ProRule" id="PRU00433"/>
    </source>
</evidence>
<dbReference type="AlphaFoldDB" id="A0A1G7WBD0"/>
<keyword evidence="2 4" id="KW-0479">Metal-binding</keyword>
<evidence type="ECO:0000256" key="2">
    <source>
        <dbReference type="ARBA" id="ARBA00022723"/>
    </source>
</evidence>
<dbReference type="InterPro" id="IPR036909">
    <property type="entry name" value="Cyt_c-like_dom_sf"/>
</dbReference>
<protein>
    <submittedName>
        <fullName evidence="6">Cytochrome c</fullName>
    </submittedName>
</protein>
<dbReference type="InterPro" id="IPR009056">
    <property type="entry name" value="Cyt_c-like_dom"/>
</dbReference>
<dbReference type="OrthoDB" id="7854060at2"/>
<reference evidence="7" key="1">
    <citation type="submission" date="2016-10" db="EMBL/GenBank/DDBJ databases">
        <authorList>
            <person name="Varghese N."/>
            <person name="Submissions S."/>
        </authorList>
    </citation>
    <scope>NUCLEOTIDE SEQUENCE [LARGE SCALE GENOMIC DNA]</scope>
    <source>
        <strain evidence="7">DSM 16477</strain>
    </source>
</reference>
<dbReference type="Pfam" id="PF00034">
    <property type="entry name" value="Cytochrom_C"/>
    <property type="match status" value="1"/>
</dbReference>
<evidence type="ECO:0000313" key="6">
    <source>
        <dbReference type="EMBL" id="SDG69231.1"/>
    </source>
</evidence>
<gene>
    <name evidence="6" type="ORF">SAMN04489759_110118</name>
</gene>
<dbReference type="GO" id="GO:0046872">
    <property type="term" value="F:metal ion binding"/>
    <property type="evidence" value="ECO:0007669"/>
    <property type="project" value="UniProtKB-KW"/>
</dbReference>
<evidence type="ECO:0000256" key="3">
    <source>
        <dbReference type="ARBA" id="ARBA00023004"/>
    </source>
</evidence>
<name>A0A1G7WBD0_9RHOB</name>